<organism evidence="2 3">
    <name type="scientific">Acer negundo</name>
    <name type="common">Box elder</name>
    <dbReference type="NCBI Taxonomy" id="4023"/>
    <lineage>
        <taxon>Eukaryota</taxon>
        <taxon>Viridiplantae</taxon>
        <taxon>Streptophyta</taxon>
        <taxon>Embryophyta</taxon>
        <taxon>Tracheophyta</taxon>
        <taxon>Spermatophyta</taxon>
        <taxon>Magnoliopsida</taxon>
        <taxon>eudicotyledons</taxon>
        <taxon>Gunneridae</taxon>
        <taxon>Pentapetalae</taxon>
        <taxon>rosids</taxon>
        <taxon>malvids</taxon>
        <taxon>Sapindales</taxon>
        <taxon>Sapindaceae</taxon>
        <taxon>Hippocastanoideae</taxon>
        <taxon>Acereae</taxon>
        <taxon>Acer</taxon>
    </lineage>
</organism>
<comment type="caution">
    <text evidence="2">The sequence shown here is derived from an EMBL/GenBank/DDBJ whole genome shotgun (WGS) entry which is preliminary data.</text>
</comment>
<dbReference type="AlphaFoldDB" id="A0AAD5JD91"/>
<gene>
    <name evidence="2" type="ORF">LWI28_012504</name>
</gene>
<accession>A0AAD5JD91</accession>
<evidence type="ECO:0000313" key="2">
    <source>
        <dbReference type="EMBL" id="KAI9195183.1"/>
    </source>
</evidence>
<reference evidence="2" key="1">
    <citation type="journal article" date="2022" name="Plant J.">
        <title>Strategies of tolerance reflected in two North American maple genomes.</title>
        <authorList>
            <person name="McEvoy S.L."/>
            <person name="Sezen U.U."/>
            <person name="Trouern-Trend A."/>
            <person name="McMahon S.M."/>
            <person name="Schaberg P.G."/>
            <person name="Yang J."/>
            <person name="Wegrzyn J.L."/>
            <person name="Swenson N.G."/>
        </authorList>
    </citation>
    <scope>NUCLEOTIDE SEQUENCE</scope>
    <source>
        <strain evidence="2">91603</strain>
    </source>
</reference>
<evidence type="ECO:0000256" key="1">
    <source>
        <dbReference type="SAM" id="MobiDB-lite"/>
    </source>
</evidence>
<sequence>MRSCSSKVTPIYACVKGRSLWISFIRIRYGATPPMCPPFRRNGMRVFLKAIPYSWPQTSVLPFRGLLAQKGGSFLGLLEKERRVLGFFYAPKLPYGNHGIRAVLINTRANPISYLTIRTEGKEDECLPSSSVSLWCNMDDEESEARALSCPGSDQINHRSVYGITFYLLPFPSLSSLTKVKHLACYKLGLGTAVSSFPCSHELVLDKSDLVFIIWSKRIRTFACRYQKLMPYHLAILHMACFRRFIKLGEKRLLLTVNHREMFAFKMKMDEQALEPGADEIRRKHETGHYTGGRQDMTTT</sequence>
<reference evidence="2" key="2">
    <citation type="submission" date="2023-02" db="EMBL/GenBank/DDBJ databases">
        <authorList>
            <person name="Swenson N.G."/>
            <person name="Wegrzyn J.L."/>
            <person name="Mcevoy S.L."/>
        </authorList>
    </citation>
    <scope>NUCLEOTIDE SEQUENCE</scope>
    <source>
        <strain evidence="2">91603</strain>
        <tissue evidence="2">Leaf</tissue>
    </source>
</reference>
<feature type="region of interest" description="Disordered" evidence="1">
    <location>
        <begin position="277"/>
        <end position="300"/>
    </location>
</feature>
<protein>
    <submittedName>
        <fullName evidence="2">Uncharacterized protein</fullName>
    </submittedName>
</protein>
<dbReference type="EMBL" id="JAJSOW010000003">
    <property type="protein sequence ID" value="KAI9195183.1"/>
    <property type="molecule type" value="Genomic_DNA"/>
</dbReference>
<evidence type="ECO:0000313" key="3">
    <source>
        <dbReference type="Proteomes" id="UP001064489"/>
    </source>
</evidence>
<proteinExistence type="predicted"/>
<name>A0AAD5JD91_ACENE</name>
<dbReference type="Proteomes" id="UP001064489">
    <property type="component" value="Chromosome 1"/>
</dbReference>
<keyword evidence="3" id="KW-1185">Reference proteome</keyword>